<dbReference type="GeneID" id="43594420"/>
<keyword evidence="6 12" id="KW-0479">Metal-binding</keyword>
<keyword evidence="11 13" id="KW-0472">Membrane</keyword>
<dbReference type="CDD" id="cd11062">
    <property type="entry name" value="CYP58-like"/>
    <property type="match status" value="1"/>
</dbReference>
<dbReference type="GO" id="GO:0005506">
    <property type="term" value="F:iron ion binding"/>
    <property type="evidence" value="ECO:0007669"/>
    <property type="project" value="InterPro"/>
</dbReference>
<evidence type="ECO:0000256" key="1">
    <source>
        <dbReference type="ARBA" id="ARBA00001971"/>
    </source>
</evidence>
<evidence type="ECO:0000256" key="6">
    <source>
        <dbReference type="ARBA" id="ARBA00022723"/>
    </source>
</evidence>
<feature type="binding site" description="axial binding residue" evidence="12">
    <location>
        <position position="439"/>
    </location>
    <ligand>
        <name>heme</name>
        <dbReference type="ChEBI" id="CHEBI:30413"/>
    </ligand>
    <ligandPart>
        <name>Fe</name>
        <dbReference type="ChEBI" id="CHEBI:18248"/>
    </ligandPart>
</feature>
<dbReference type="SUPFAM" id="SSF48264">
    <property type="entry name" value="Cytochrome P450"/>
    <property type="match status" value="1"/>
</dbReference>
<comment type="similarity">
    <text evidence="3">Belongs to the cytochrome P450 family.</text>
</comment>
<organism evidence="14 15">
    <name type="scientific">Venustampulla echinocandica</name>
    <dbReference type="NCBI Taxonomy" id="2656787"/>
    <lineage>
        <taxon>Eukaryota</taxon>
        <taxon>Fungi</taxon>
        <taxon>Dikarya</taxon>
        <taxon>Ascomycota</taxon>
        <taxon>Pezizomycotina</taxon>
        <taxon>Leotiomycetes</taxon>
        <taxon>Helotiales</taxon>
        <taxon>Pleuroascaceae</taxon>
        <taxon>Venustampulla</taxon>
    </lineage>
</organism>
<dbReference type="RefSeq" id="XP_031874248.1">
    <property type="nucleotide sequence ID" value="XM_032010194.1"/>
</dbReference>
<evidence type="ECO:0000256" key="2">
    <source>
        <dbReference type="ARBA" id="ARBA00004167"/>
    </source>
</evidence>
<comment type="caution">
    <text evidence="14">The sequence shown here is derived from an EMBL/GenBank/DDBJ whole genome shotgun (WGS) entry which is preliminary data.</text>
</comment>
<evidence type="ECO:0000256" key="10">
    <source>
        <dbReference type="ARBA" id="ARBA00023033"/>
    </source>
</evidence>
<dbReference type="Gene3D" id="1.10.630.10">
    <property type="entry name" value="Cytochrome P450"/>
    <property type="match status" value="1"/>
</dbReference>
<accession>A0A370U1D8</accession>
<proteinExistence type="inferred from homology"/>
<dbReference type="GO" id="GO:0020037">
    <property type="term" value="F:heme binding"/>
    <property type="evidence" value="ECO:0007669"/>
    <property type="project" value="InterPro"/>
</dbReference>
<evidence type="ECO:0000256" key="13">
    <source>
        <dbReference type="SAM" id="Phobius"/>
    </source>
</evidence>
<evidence type="ECO:0000256" key="5">
    <source>
        <dbReference type="ARBA" id="ARBA00022692"/>
    </source>
</evidence>
<reference evidence="14 15" key="1">
    <citation type="journal article" date="2018" name="IMA Fungus">
        <title>IMA Genome-F 9: Draft genome sequence of Annulohypoxylon stygium, Aspergillus mulundensis, Berkeleyomyces basicola (syn. Thielaviopsis basicola), Ceratocystis smalleyi, two Cercospora beticola strains, Coleophoma cylindrospora, Fusarium fracticaudum, Phialophora cf. hyalina, and Morchella septimelata.</title>
        <authorList>
            <person name="Wingfield B.D."/>
            <person name="Bills G.F."/>
            <person name="Dong Y."/>
            <person name="Huang W."/>
            <person name="Nel W.J."/>
            <person name="Swalarsk-Parry B.S."/>
            <person name="Vaghefi N."/>
            <person name="Wilken P.M."/>
            <person name="An Z."/>
            <person name="de Beer Z.W."/>
            <person name="De Vos L."/>
            <person name="Chen L."/>
            <person name="Duong T.A."/>
            <person name="Gao Y."/>
            <person name="Hammerbacher A."/>
            <person name="Kikkert J.R."/>
            <person name="Li Y."/>
            <person name="Li H."/>
            <person name="Li K."/>
            <person name="Li Q."/>
            <person name="Liu X."/>
            <person name="Ma X."/>
            <person name="Naidoo K."/>
            <person name="Pethybridge S.J."/>
            <person name="Sun J."/>
            <person name="Steenkamp E.T."/>
            <person name="van der Nest M.A."/>
            <person name="van Wyk S."/>
            <person name="Wingfield M.J."/>
            <person name="Xiong C."/>
            <person name="Yue Q."/>
            <person name="Zhang X."/>
        </authorList>
    </citation>
    <scope>NUCLEOTIDE SEQUENCE [LARGE SCALE GENOMIC DNA]</scope>
    <source>
        <strain evidence="14 15">BP 5553</strain>
    </source>
</reference>
<dbReference type="PANTHER" id="PTHR24305">
    <property type="entry name" value="CYTOCHROME P450"/>
    <property type="match status" value="1"/>
</dbReference>
<keyword evidence="15" id="KW-1185">Reference proteome</keyword>
<dbReference type="GO" id="GO:0016705">
    <property type="term" value="F:oxidoreductase activity, acting on paired donors, with incorporation or reduction of molecular oxygen"/>
    <property type="evidence" value="ECO:0007669"/>
    <property type="project" value="InterPro"/>
</dbReference>
<dbReference type="GO" id="GO:0004497">
    <property type="term" value="F:monooxygenase activity"/>
    <property type="evidence" value="ECO:0007669"/>
    <property type="project" value="UniProtKB-KW"/>
</dbReference>
<dbReference type="OrthoDB" id="3945418at2759"/>
<evidence type="ECO:0000256" key="12">
    <source>
        <dbReference type="PIRSR" id="PIRSR602401-1"/>
    </source>
</evidence>
<dbReference type="PRINTS" id="PR00385">
    <property type="entry name" value="P450"/>
</dbReference>
<protein>
    <submittedName>
        <fullName evidence="14">Cytochrome P450</fullName>
    </submittedName>
</protein>
<keyword evidence="9 12" id="KW-0408">Iron</keyword>
<evidence type="ECO:0000313" key="15">
    <source>
        <dbReference type="Proteomes" id="UP000254866"/>
    </source>
</evidence>
<keyword evidence="7 13" id="KW-1133">Transmembrane helix</keyword>
<keyword evidence="5 13" id="KW-0812">Transmembrane</keyword>
<dbReference type="AlphaFoldDB" id="A0A370U1D8"/>
<feature type="transmembrane region" description="Helical" evidence="13">
    <location>
        <begin position="226"/>
        <end position="250"/>
    </location>
</feature>
<dbReference type="EMBL" id="NPIC01000001">
    <property type="protein sequence ID" value="RDL41592.1"/>
    <property type="molecule type" value="Genomic_DNA"/>
</dbReference>
<evidence type="ECO:0000256" key="8">
    <source>
        <dbReference type="ARBA" id="ARBA00023002"/>
    </source>
</evidence>
<dbReference type="GO" id="GO:0016020">
    <property type="term" value="C:membrane"/>
    <property type="evidence" value="ECO:0007669"/>
    <property type="project" value="UniProtKB-SubCell"/>
</dbReference>
<name>A0A370U1D8_9HELO</name>
<comment type="cofactor">
    <cofactor evidence="1 12">
        <name>heme</name>
        <dbReference type="ChEBI" id="CHEBI:30413"/>
    </cofactor>
</comment>
<comment type="subcellular location">
    <subcellularLocation>
        <location evidence="2">Membrane</location>
        <topology evidence="2">Single-pass membrane protein</topology>
    </subcellularLocation>
</comment>
<dbReference type="InterPro" id="IPR001128">
    <property type="entry name" value="Cyt_P450"/>
</dbReference>
<evidence type="ECO:0000256" key="11">
    <source>
        <dbReference type="ARBA" id="ARBA00023136"/>
    </source>
</evidence>
<dbReference type="PANTHER" id="PTHR24305:SF157">
    <property type="entry name" value="N-ACETYLTRYPTOPHAN 6-HYDROXYLASE IVOC-RELATED"/>
    <property type="match status" value="1"/>
</dbReference>
<evidence type="ECO:0000256" key="3">
    <source>
        <dbReference type="ARBA" id="ARBA00010617"/>
    </source>
</evidence>
<evidence type="ECO:0000256" key="7">
    <source>
        <dbReference type="ARBA" id="ARBA00022989"/>
    </source>
</evidence>
<dbReference type="Proteomes" id="UP000254866">
    <property type="component" value="Unassembled WGS sequence"/>
</dbReference>
<gene>
    <name evidence="14" type="ORF">BP5553_01571</name>
</gene>
<keyword evidence="8" id="KW-0560">Oxidoreductase</keyword>
<dbReference type="PRINTS" id="PR00463">
    <property type="entry name" value="EP450I"/>
</dbReference>
<dbReference type="Pfam" id="PF00067">
    <property type="entry name" value="p450"/>
    <property type="match status" value="1"/>
</dbReference>
<dbReference type="InterPro" id="IPR002401">
    <property type="entry name" value="Cyt_P450_E_grp-I"/>
</dbReference>
<dbReference type="InterPro" id="IPR036396">
    <property type="entry name" value="Cyt_P450_sf"/>
</dbReference>
<evidence type="ECO:0000256" key="9">
    <source>
        <dbReference type="ARBA" id="ARBA00023004"/>
    </source>
</evidence>
<sequence>MSFVFVLQQSWLTTAVVAALLYVAAASVYRVYFSPLAKFPGPKLAAATLWYEAYYDVVKRGQYAFRIKELHRMYGPIVRINPHELHIDDPDYYEELYSRTSPRDKYKYYTDQFGIPNSSFSTINHRLHRLRRQPLNPFFSKQSIQHLEPIISGMVEKLCSRIQDLKKSGQPVLIRPVYQCLTTDVVTLYALNECWNYPDRPAFSSEWCATVKATGDMGNFMKQAPWLYPILLALPDAVISTIFLGMLLLLNWRRIDKPSEINEDGLARTIFHSLLKSDIPPEEKNLDRLTQEGQLIVGAGADTTANVLTVTTFHLLNNPDIPLKLREELENATPDPYEPLKLATAEPLPYLSAVINEGLRLSYGLSTRLQRVAPSEELHYGQWTIPAGTPVGMTSVLMHHNETIFPNSYAFAPERWLDQANGGHALERYLVSSKGSRQCIGINLAKSELYLTLASVFCRYSLELFDTDRDRDVDLKHGNFLPQPSCGSKGGVAYPISASMGNVEEGTKGATTTDRLHGCFQQNNVSSWVLLDDAKEDMIVE</sequence>
<evidence type="ECO:0000313" key="14">
    <source>
        <dbReference type="EMBL" id="RDL41592.1"/>
    </source>
</evidence>
<evidence type="ECO:0000256" key="4">
    <source>
        <dbReference type="ARBA" id="ARBA00022617"/>
    </source>
</evidence>
<keyword evidence="10" id="KW-0503">Monooxygenase</keyword>
<keyword evidence="4 12" id="KW-0349">Heme</keyword>
<dbReference type="FunFam" id="1.10.630.10:FF:000069">
    <property type="entry name" value="Cytochrome P450, putative (Eurofung)"/>
    <property type="match status" value="1"/>
</dbReference>
<dbReference type="STRING" id="2656787.A0A370U1D8"/>
<dbReference type="InterPro" id="IPR050121">
    <property type="entry name" value="Cytochrome_P450_monoxygenase"/>
</dbReference>